<proteinExistence type="predicted"/>
<dbReference type="Proteomes" id="UP000664414">
    <property type="component" value="Unassembled WGS sequence"/>
</dbReference>
<name>A0A8J7TVD4_9PROT</name>
<comment type="caution">
    <text evidence="1">The sequence shown here is derived from an EMBL/GenBank/DDBJ whole genome shotgun (WGS) entry which is preliminary data.</text>
</comment>
<evidence type="ECO:0000313" key="2">
    <source>
        <dbReference type="Proteomes" id="UP000664414"/>
    </source>
</evidence>
<dbReference type="EMBL" id="JAFKGL010000014">
    <property type="protein sequence ID" value="MBN9412904.1"/>
    <property type="molecule type" value="Genomic_DNA"/>
</dbReference>
<sequence length="805" mass="91181">MRRLLKTNMFPSTATYSSPSKLEASDHKLWSDEFLELGNGSLFYVYKQDPSVYDTTTMKPTTKQPLIKQIYLNRKIGVGPKDLEMRIIRNRVSPNSDGDFTHLEEGTLEFDSAHTYAVVRQVYDMWRGTIDSIMQEQEAGSGFGLTHRVAVHFNTDVTVHNSDTPRVKAEPVVNQWLSGQLPSPEKIACQVTYLKANNELENVFVTQADLGLAPLDMLYIFNPDNLEARSELEDRVRLYVMQNPELAPQPDTVLKISYTIADTNQFSFFEIAPLIRSLRALLLRSRPLRPTDMMLPTEASIEASGVMQLEKSRVAFLETDLKAINNAKLQPLLTQLTNVFPAEGPITETILANIDNYIETMIDICKTLSLYGLQQTGFGIFLETKGGIYKNLRQLSEEIKKRWQGRLDEYNALITHLPLEDRERISVLLKAEQLISTSSLDLADKTIAQIQAEVEAKKAQFDTKRSLFEGFSKTTKTKLYQVLNDFNTLLIGPLPYTDFDSQPVLLTDIHKAVTILAQDIYTRAQQLANNLSKLFDGIKSKLDEYDLQADRDKQLLLLTDAAKAVFGEEFLLVPSFLLSEKQGNELAKAYTSKESLLDHQKTIVGNSFPIDDWLYGVARVREKMHHLENLLFLTEALQTKLPDLQPIQLPFETGVPWLALEFPEAALEKMKRENLLYTSLYAGDFNQMKNQSGLLLDEWTEVIPAKTETTGITFHFDKPNSEPPQTILLATPPKISGAWQWQDLVDTLHSTLDRARIRGVEPQQLDKTDLSVFLPATILATTWRPITIATDLAIVNDFINKVDNL</sequence>
<reference evidence="1" key="1">
    <citation type="submission" date="2021-02" db="EMBL/GenBank/DDBJ databases">
        <title>Thiocyanate and organic carbon inputs drive convergent selection for specific autotrophic Afipia and Thiobacillus strains within complex microbiomes.</title>
        <authorList>
            <person name="Huddy R.J."/>
            <person name="Sachdeva R."/>
            <person name="Kadzinga F."/>
            <person name="Kantor R.S."/>
            <person name="Harrison S.T.L."/>
            <person name="Banfield J.F."/>
        </authorList>
    </citation>
    <scope>NUCLEOTIDE SEQUENCE</scope>
    <source>
        <strain evidence="1">SCN18_10_11_15_R4_P_38_20</strain>
    </source>
</reference>
<organism evidence="1 2">
    <name type="scientific">Candidatus Paracaedimonas acanthamoebae</name>
    <dbReference type="NCBI Taxonomy" id="244581"/>
    <lineage>
        <taxon>Bacteria</taxon>
        <taxon>Pseudomonadati</taxon>
        <taxon>Pseudomonadota</taxon>
        <taxon>Alphaproteobacteria</taxon>
        <taxon>Holosporales</taxon>
        <taxon>Caedimonadaceae</taxon>
        <taxon>Candidatus Paracaedimonas</taxon>
    </lineage>
</organism>
<accession>A0A8J7TVD4</accession>
<dbReference type="AlphaFoldDB" id="A0A8J7TVD4"/>
<protein>
    <submittedName>
        <fullName evidence="1">Uncharacterized protein</fullName>
    </submittedName>
</protein>
<evidence type="ECO:0000313" key="1">
    <source>
        <dbReference type="EMBL" id="MBN9412904.1"/>
    </source>
</evidence>
<gene>
    <name evidence="1" type="ORF">J0H12_03125</name>
</gene>